<dbReference type="EMBL" id="CP073720">
    <property type="protein sequence ID" value="UWP85939.1"/>
    <property type="molecule type" value="Genomic_DNA"/>
</dbReference>
<name>A0ABY5W9P3_9ACTN</name>
<gene>
    <name evidence="1" type="ORF">Dfulv_17470</name>
</gene>
<proteinExistence type="predicted"/>
<reference evidence="1" key="1">
    <citation type="submission" date="2021-04" db="EMBL/GenBank/DDBJ databases">
        <authorList>
            <person name="Hartkoorn R.C."/>
            <person name="Beaudoing E."/>
            <person name="Hot D."/>
        </authorList>
    </citation>
    <scope>NUCLEOTIDE SEQUENCE</scope>
    <source>
        <strain evidence="1">NRRL B-16292</strain>
    </source>
</reference>
<evidence type="ECO:0000313" key="1">
    <source>
        <dbReference type="EMBL" id="UWP85939.1"/>
    </source>
</evidence>
<dbReference type="Proteomes" id="UP001059617">
    <property type="component" value="Chromosome"/>
</dbReference>
<reference evidence="1" key="2">
    <citation type="submission" date="2022-09" db="EMBL/GenBank/DDBJ databases">
        <title>Biosynthetic gene clusters of Dactylosporangioum fulvum.</title>
        <authorList>
            <person name="Caradec T."/>
        </authorList>
    </citation>
    <scope>NUCLEOTIDE SEQUENCE</scope>
    <source>
        <strain evidence="1">NRRL B-16292</strain>
    </source>
</reference>
<dbReference type="RefSeq" id="WP_259864357.1">
    <property type="nucleotide sequence ID" value="NZ_BAAAST010000036.1"/>
</dbReference>
<keyword evidence="2" id="KW-1185">Reference proteome</keyword>
<organism evidence="1 2">
    <name type="scientific">Dactylosporangium fulvum</name>
    <dbReference type="NCBI Taxonomy" id="53359"/>
    <lineage>
        <taxon>Bacteria</taxon>
        <taxon>Bacillati</taxon>
        <taxon>Actinomycetota</taxon>
        <taxon>Actinomycetes</taxon>
        <taxon>Micromonosporales</taxon>
        <taxon>Micromonosporaceae</taxon>
        <taxon>Dactylosporangium</taxon>
    </lineage>
</organism>
<sequence>MTGANEKVVAAVSSTAALPPSDNRTINGVPADQWGTWCAHGHRIVEPDPNADFPRGRVVDPWPCDADDCTREQFEADMEAAEAEYQADLWRDHYRMIGGA</sequence>
<evidence type="ECO:0000313" key="2">
    <source>
        <dbReference type="Proteomes" id="UP001059617"/>
    </source>
</evidence>
<accession>A0ABY5W9P3</accession>
<protein>
    <submittedName>
        <fullName evidence="1">Uncharacterized protein</fullName>
    </submittedName>
</protein>